<feature type="transmembrane region" description="Helical" evidence="9">
    <location>
        <begin position="218"/>
        <end position="238"/>
    </location>
</feature>
<feature type="transmembrane region" description="Helical" evidence="9">
    <location>
        <begin position="250"/>
        <end position="273"/>
    </location>
</feature>
<dbReference type="GO" id="GO:0032934">
    <property type="term" value="F:sterol binding"/>
    <property type="evidence" value="ECO:0007669"/>
    <property type="project" value="InterPro"/>
</dbReference>
<organism evidence="11">
    <name type="scientific">Blastobotrys adeninivorans</name>
    <name type="common">Yeast</name>
    <name type="synonym">Arxula adeninivorans</name>
    <dbReference type="NCBI Taxonomy" id="409370"/>
    <lineage>
        <taxon>Eukaryota</taxon>
        <taxon>Fungi</taxon>
        <taxon>Dikarya</taxon>
        <taxon>Ascomycota</taxon>
        <taxon>Saccharomycotina</taxon>
        <taxon>Dipodascomycetes</taxon>
        <taxon>Dipodascales</taxon>
        <taxon>Trichomonascaceae</taxon>
        <taxon>Blastobotrys</taxon>
    </lineage>
</organism>
<dbReference type="AlphaFoldDB" id="A0A060TCT1"/>
<dbReference type="InterPro" id="IPR030225">
    <property type="entry name" value="SCAP"/>
</dbReference>
<dbReference type="PANTHER" id="PTHR46378:SF1">
    <property type="entry name" value="STEROL REGULATORY ELEMENT-BINDING PROTEIN CLEAVAGE-ACTIVATING PROTEIN"/>
    <property type="match status" value="1"/>
</dbReference>
<reference evidence="11" key="2">
    <citation type="submission" date="2014-06" db="EMBL/GenBank/DDBJ databases">
        <title>The complete genome of Blastobotrys (Arxula) adeninivorans LS3 - a yeast of biotechnological interest.</title>
        <authorList>
            <person name="Kunze G."/>
            <person name="Gaillardin C."/>
            <person name="Czernicka M."/>
            <person name="Durrens P."/>
            <person name="Martin T."/>
            <person name="Boer E."/>
            <person name="Gabaldon T."/>
            <person name="Cruz J."/>
            <person name="Talla E."/>
            <person name="Marck C."/>
            <person name="Goffeau A."/>
            <person name="Barbe V."/>
            <person name="Baret P."/>
            <person name="Baronian K."/>
            <person name="Beier S."/>
            <person name="Bleykasten C."/>
            <person name="Bode R."/>
            <person name="Casaregola S."/>
            <person name="Despons L."/>
            <person name="Fairhead C."/>
            <person name="Giersberg M."/>
            <person name="Gierski P."/>
            <person name="Hahnel U."/>
            <person name="Hartmann A."/>
            <person name="Jankowska D."/>
            <person name="Jubin C."/>
            <person name="Jung P."/>
            <person name="Lafontaine I."/>
            <person name="Leh-Louis V."/>
            <person name="Lemaire M."/>
            <person name="Marcet-Houben M."/>
            <person name="Mascher M."/>
            <person name="Morel G."/>
            <person name="Richard G.-F."/>
            <person name="Riechen J."/>
            <person name="Sacerdot C."/>
            <person name="Sarkar A."/>
            <person name="Savel G."/>
            <person name="Schacherer J."/>
            <person name="Sherman D."/>
            <person name="Straub M.-L."/>
            <person name="Stein N."/>
            <person name="Thierry A."/>
            <person name="Trautwein-Schult A."/>
            <person name="Westhof E."/>
            <person name="Worch S."/>
            <person name="Dujon B."/>
            <person name="Souciet J.-L."/>
            <person name="Wincker P."/>
            <person name="Scholz U."/>
            <person name="Neuveglise N."/>
        </authorList>
    </citation>
    <scope>NUCLEOTIDE SEQUENCE</scope>
    <source>
        <strain evidence="11">LS3</strain>
    </source>
</reference>
<proteinExistence type="predicted"/>
<accession>A0A060TCT1</accession>
<dbReference type="EMBL" id="HG937694">
    <property type="protein sequence ID" value="CDP38743.1"/>
    <property type="molecule type" value="Genomic_DNA"/>
</dbReference>
<evidence type="ECO:0000256" key="8">
    <source>
        <dbReference type="SAM" id="MobiDB-lite"/>
    </source>
</evidence>
<keyword evidence="9" id="KW-1133">Transmembrane helix</keyword>
<feature type="compositionally biased region" description="Polar residues" evidence="8">
    <location>
        <begin position="1035"/>
        <end position="1048"/>
    </location>
</feature>
<evidence type="ECO:0000256" key="6">
    <source>
        <dbReference type="ARBA" id="ARBA00023034"/>
    </source>
</evidence>
<evidence type="ECO:0000313" key="11">
    <source>
        <dbReference type="EMBL" id="CDP38743.1"/>
    </source>
</evidence>
<dbReference type="GO" id="GO:0005789">
    <property type="term" value="C:endoplasmic reticulum membrane"/>
    <property type="evidence" value="ECO:0007669"/>
    <property type="project" value="InterPro"/>
</dbReference>
<dbReference type="GO" id="GO:0045540">
    <property type="term" value="P:regulation of cholesterol biosynthetic process"/>
    <property type="evidence" value="ECO:0007669"/>
    <property type="project" value="TreeGrafter"/>
</dbReference>
<feature type="transmembrane region" description="Helical" evidence="9">
    <location>
        <begin position="20"/>
        <end position="38"/>
    </location>
</feature>
<feature type="region of interest" description="Disordered" evidence="8">
    <location>
        <begin position="1030"/>
        <end position="1051"/>
    </location>
</feature>
<evidence type="ECO:0000256" key="4">
    <source>
        <dbReference type="ARBA" id="ARBA00022737"/>
    </source>
</evidence>
<evidence type="ECO:0000256" key="1">
    <source>
        <dbReference type="ARBA" id="ARBA00004240"/>
    </source>
</evidence>
<dbReference type="Pfam" id="PF12349">
    <property type="entry name" value="Sterol-sensing"/>
    <property type="match status" value="1"/>
</dbReference>
<dbReference type="InterPro" id="IPR053958">
    <property type="entry name" value="HMGCR/SNAP/NPC1-like_SSD"/>
</dbReference>
<dbReference type="InterPro" id="IPR000731">
    <property type="entry name" value="SSD"/>
</dbReference>
<evidence type="ECO:0000256" key="2">
    <source>
        <dbReference type="ARBA" id="ARBA00004394"/>
    </source>
</evidence>
<dbReference type="GO" id="GO:0000139">
    <property type="term" value="C:Golgi membrane"/>
    <property type="evidence" value="ECO:0007669"/>
    <property type="project" value="UniProtKB-SubCell"/>
</dbReference>
<comment type="subcellular location">
    <subcellularLocation>
        <location evidence="1">Endoplasmic reticulum</location>
    </subcellularLocation>
    <subcellularLocation>
        <location evidence="2">Golgi apparatus membrane</location>
    </subcellularLocation>
</comment>
<feature type="transmembrane region" description="Helical" evidence="9">
    <location>
        <begin position="285"/>
        <end position="306"/>
    </location>
</feature>
<dbReference type="GO" id="GO:0032933">
    <property type="term" value="P:SREBP signaling pathway"/>
    <property type="evidence" value="ECO:0007669"/>
    <property type="project" value="InterPro"/>
</dbReference>
<evidence type="ECO:0000256" key="3">
    <source>
        <dbReference type="ARBA" id="ARBA00022574"/>
    </source>
</evidence>
<evidence type="ECO:0000256" key="7">
    <source>
        <dbReference type="ARBA" id="ARBA00023136"/>
    </source>
</evidence>
<feature type="transmembrane region" description="Helical" evidence="9">
    <location>
        <begin position="326"/>
        <end position="346"/>
    </location>
</feature>
<name>A0A060TCT1_BLAAD</name>
<feature type="domain" description="SSD" evidence="10">
    <location>
        <begin position="219"/>
        <end position="383"/>
    </location>
</feature>
<feature type="transmembrane region" description="Helical" evidence="9">
    <location>
        <begin position="464"/>
        <end position="481"/>
    </location>
</feature>
<feature type="transmembrane region" description="Helical" evidence="9">
    <location>
        <begin position="358"/>
        <end position="381"/>
    </location>
</feature>
<keyword evidence="5" id="KW-0256">Endoplasmic reticulum</keyword>
<sequence>MRLLQKWALSVGSTPRFYILWPASLAFVLSYVTLYSLFTEQLPSVPVPRSIPTGTPSLYAKQVLIYSQHFPNYIDNRTADALDPLLSLGSASSDDKTNPLGLPLVVSAWTLPSNGLNSTDLMRSVMFSPTLSGFPNSLRSGEDLSAAALLVSYFFQDPKDGQIWDQRVSSLVHHSQLDQFFQFTTITTGSDTRTDKSMSSSTMDDQLQPFNFFPGCPFPYAVTTIAWLFIISYMWMVLTDNESVLSEAGLAVTFVVQMFLCITAALTATSFIVPGFSHYHIRQFVALPYLVTVVGIQQMLSLLNAIAKTPPENSPLSRVSQAAEFAIPQSAFRAIVGCVILAFGLLPFNGFSLHARGLCLFMIFSIFLCLGLHATFFMAVISVDLRRLELQDLIFFSNSNSRKRKAALSKWPRYFKQQEEPLPSPLSDSVVPLSSPPRRFGRIGYSVKSFIYNNRLYFKTRSPITYWTLIFVSILIYFRLLSVGYFEEHLSAALRHPSGRTVFFLNPLLNSVSSWLHFVGKNSLLKIYEPVVLYSHHSTPYLTLAPPLDGALSPPLYGFLSVHLMLEFLASLGFVTSLTGIVLKFILPKSVEMPDETELDAVKFISKDLTSYHSLDIVRTVVDRCWIITVTLDHKVFVWNASSAARKQNELPVLVPMPRNFWPLSKLLANCNSGLVFLFSKNVPAVLAWNFKTHQQQYLFHSAEFLSSTPVHVFYYETDVIIVTRQGSLLVVPPDGDGIQVLAIDPEAKDCEVVASTCLFTPRMAPQLICVTSAQEIIVGTLIGQDWRFKRLNILESMSAIPKNQRDPLFSSQFTDEFSVEMSKKMMTAPPTEEDLSPKEPLAIPSTRPYVLREPVSSVIPVPAINMVLLTSSTSASLMDVQTGTILQHFRVGLFKKGTLRLFHSQPTHCRFCGCASVESISLAYCDEEDDSTVIMHTFMVENRAKNTICLRVERDPRETRCVGFEAATEHQHWIDRVEGWDTTEMNMIMGVRRKECKTASEDSSSTATVATSISLQDLADPNLVDLKTNEDVAGNNTKLRNRSSQPEKSLEPCTPIWEGWAMSAVGHVTFYEIPNFEDTKGGGIPGRRNQLLVQRIGPVTKFGSKSVAVGVGNAMKILYFGNEESYISESDAYSIREPTPSTTGRPSRAMTPTTSNTPVSAAKKWRRFH</sequence>
<feature type="compositionally biased region" description="Polar residues" evidence="8">
    <location>
        <begin position="1140"/>
        <end position="1160"/>
    </location>
</feature>
<reference evidence="11" key="1">
    <citation type="submission" date="2014-02" db="EMBL/GenBank/DDBJ databases">
        <authorList>
            <person name="Genoscope - CEA"/>
        </authorList>
    </citation>
    <scope>NUCLEOTIDE SEQUENCE</scope>
    <source>
        <strain evidence="11">LS3</strain>
    </source>
</reference>
<keyword evidence="3" id="KW-0853">WD repeat</keyword>
<keyword evidence="9" id="KW-0812">Transmembrane</keyword>
<evidence type="ECO:0000256" key="9">
    <source>
        <dbReference type="SAM" id="Phobius"/>
    </source>
</evidence>
<keyword evidence="6" id="KW-0333">Golgi apparatus</keyword>
<dbReference type="GO" id="GO:0032936">
    <property type="term" value="C:SREBP-SCAP complex"/>
    <property type="evidence" value="ECO:0007669"/>
    <property type="project" value="TreeGrafter"/>
</dbReference>
<feature type="region of interest" description="Disordered" evidence="8">
    <location>
        <begin position="1136"/>
        <end position="1170"/>
    </location>
</feature>
<feature type="transmembrane region" description="Helical" evidence="9">
    <location>
        <begin position="556"/>
        <end position="583"/>
    </location>
</feature>
<protein>
    <submittedName>
        <fullName evidence="11">ARAD1D41470p</fullName>
    </submittedName>
</protein>
<gene>
    <name evidence="11" type="ORF">GNLVRS02_ARAD1D41470g</name>
</gene>
<keyword evidence="4" id="KW-0677">Repeat</keyword>
<keyword evidence="7 9" id="KW-0472">Membrane</keyword>
<evidence type="ECO:0000256" key="5">
    <source>
        <dbReference type="ARBA" id="ARBA00022824"/>
    </source>
</evidence>
<evidence type="ECO:0000259" key="10">
    <source>
        <dbReference type="PROSITE" id="PS50156"/>
    </source>
</evidence>
<dbReference type="PhylomeDB" id="A0A060TCT1"/>
<dbReference type="PANTHER" id="PTHR46378">
    <property type="entry name" value="STEROL REGULATORY ELEMENT-BINDING PROTEIN CLEAVAGE-ACTIVATING PROTEIN"/>
    <property type="match status" value="1"/>
</dbReference>
<dbReference type="PROSITE" id="PS50156">
    <property type="entry name" value="SSD"/>
    <property type="match status" value="1"/>
</dbReference>